<dbReference type="RefSeq" id="WP_078204877.1">
    <property type="nucleotide sequence ID" value="NZ_MUAJ01000011.1"/>
</dbReference>
<keyword evidence="1 2" id="KW-0732">Signal</keyword>
<dbReference type="AlphaFoldDB" id="A0A1S9TPW8"/>
<feature type="domain" description="SLH" evidence="3">
    <location>
        <begin position="40"/>
        <end position="103"/>
    </location>
</feature>
<feature type="signal peptide" evidence="2">
    <location>
        <begin position="1"/>
        <end position="21"/>
    </location>
</feature>
<dbReference type="EMBL" id="MUAJ01000011">
    <property type="protein sequence ID" value="OOR11992.1"/>
    <property type="molecule type" value="Genomic_DNA"/>
</dbReference>
<dbReference type="Pfam" id="PF00395">
    <property type="entry name" value="SLH"/>
    <property type="match status" value="3"/>
</dbReference>
<feature type="chain" id="PRO_5038872475" evidence="2">
    <location>
        <begin position="22"/>
        <end position="225"/>
    </location>
</feature>
<dbReference type="PANTHER" id="PTHR43308">
    <property type="entry name" value="OUTER MEMBRANE PROTEIN ALPHA-RELATED"/>
    <property type="match status" value="1"/>
</dbReference>
<evidence type="ECO:0000259" key="3">
    <source>
        <dbReference type="PROSITE" id="PS51272"/>
    </source>
</evidence>
<organism evidence="4 5">
    <name type="scientific">Bacillus cereus</name>
    <dbReference type="NCBI Taxonomy" id="1396"/>
    <lineage>
        <taxon>Bacteria</taxon>
        <taxon>Bacillati</taxon>
        <taxon>Bacillota</taxon>
        <taxon>Bacilli</taxon>
        <taxon>Bacillales</taxon>
        <taxon>Bacillaceae</taxon>
        <taxon>Bacillus</taxon>
        <taxon>Bacillus cereus group</taxon>
    </lineage>
</organism>
<evidence type="ECO:0000313" key="5">
    <source>
        <dbReference type="Proteomes" id="UP000190906"/>
    </source>
</evidence>
<dbReference type="Proteomes" id="UP000190906">
    <property type="component" value="Unassembled WGS sequence"/>
</dbReference>
<evidence type="ECO:0000256" key="2">
    <source>
        <dbReference type="SAM" id="SignalP"/>
    </source>
</evidence>
<feature type="domain" description="SLH" evidence="3">
    <location>
        <begin position="170"/>
        <end position="225"/>
    </location>
</feature>
<accession>A0A1S9TPW8</accession>
<gene>
    <name evidence="4" type="ORF">BW897_15125</name>
</gene>
<dbReference type="PANTHER" id="PTHR43308:SF1">
    <property type="entry name" value="OUTER MEMBRANE PROTEIN ALPHA"/>
    <property type="match status" value="1"/>
</dbReference>
<reference evidence="4 5" key="1">
    <citation type="submission" date="2017-01" db="EMBL/GenBank/DDBJ databases">
        <title>Bacillus cereus isolates.</title>
        <authorList>
            <person name="Beno S.M."/>
        </authorList>
    </citation>
    <scope>NUCLEOTIDE SEQUENCE [LARGE SCALE GENOMIC DNA]</scope>
    <source>
        <strain evidence="4 5">FSL H8-0485</strain>
    </source>
</reference>
<dbReference type="PROSITE" id="PS51272">
    <property type="entry name" value="SLH"/>
    <property type="match status" value="3"/>
</dbReference>
<evidence type="ECO:0000313" key="4">
    <source>
        <dbReference type="EMBL" id="OOR11992.1"/>
    </source>
</evidence>
<proteinExistence type="predicted"/>
<comment type="caution">
    <text evidence="4">The sequence shown here is derived from an EMBL/GenBank/DDBJ whole genome shotgun (WGS) entry which is preliminary data.</text>
</comment>
<dbReference type="InterPro" id="IPR051465">
    <property type="entry name" value="Cell_Envelope_Struct_Comp"/>
</dbReference>
<dbReference type="InterPro" id="IPR001119">
    <property type="entry name" value="SLH_dom"/>
</dbReference>
<evidence type="ECO:0000256" key="1">
    <source>
        <dbReference type="ARBA" id="ARBA00022729"/>
    </source>
</evidence>
<protein>
    <submittedName>
        <fullName evidence="4">S-layer protein</fullName>
    </submittedName>
</protein>
<feature type="domain" description="SLH" evidence="3">
    <location>
        <begin position="106"/>
        <end position="169"/>
    </location>
</feature>
<name>A0A1S9TPW8_BACCE</name>
<sequence length="225" mass="24805">MKKKFLKIATALTIMGGVVLSAEGTKVNAEVVVKQQQQANSVVFKDVPKGHWSFEAIHTLAGWGIINGYGDGKFGFGDDVTREQVAALIYRTIDFSEVFEEGDVLENPYKDINENSTMFIEEILVLTEVGILKGDGNGSFRPKDTLTRAEMAQVLTNAFELEAKGPHTFNDVLTDSWANNAISAIQTNNITIGIGENKFGPSMSVKREQYAQFLYRAISNDMAQQ</sequence>